<evidence type="ECO:0000256" key="1">
    <source>
        <dbReference type="SAM" id="MobiDB-lite"/>
    </source>
</evidence>
<feature type="compositionally biased region" description="Low complexity" evidence="1">
    <location>
        <begin position="1147"/>
        <end position="1164"/>
    </location>
</feature>
<gene>
    <name evidence="3" type="ORF">CC78DRAFT_543835</name>
</gene>
<feature type="region of interest" description="Disordered" evidence="1">
    <location>
        <begin position="864"/>
        <end position="903"/>
    </location>
</feature>
<feature type="domain" description="ADF-H" evidence="2">
    <location>
        <begin position="128"/>
        <end position="244"/>
    </location>
</feature>
<dbReference type="EMBL" id="ML986613">
    <property type="protein sequence ID" value="KAF2264795.1"/>
    <property type="molecule type" value="Genomic_DNA"/>
</dbReference>
<dbReference type="Proteomes" id="UP000800093">
    <property type="component" value="Unassembled WGS sequence"/>
</dbReference>
<dbReference type="Pfam" id="PF00241">
    <property type="entry name" value="Cofilin_ADF"/>
    <property type="match status" value="1"/>
</dbReference>
<feature type="compositionally biased region" description="Polar residues" evidence="1">
    <location>
        <begin position="305"/>
        <end position="316"/>
    </location>
</feature>
<feature type="compositionally biased region" description="Basic and acidic residues" evidence="1">
    <location>
        <begin position="346"/>
        <end position="362"/>
    </location>
</feature>
<accession>A0A9P4N0D4</accession>
<feature type="compositionally biased region" description="Polar residues" evidence="1">
    <location>
        <begin position="324"/>
        <end position="333"/>
    </location>
</feature>
<name>A0A9P4N0D4_9PLEO</name>
<organism evidence="3 4">
    <name type="scientific">Lojkania enalia</name>
    <dbReference type="NCBI Taxonomy" id="147567"/>
    <lineage>
        <taxon>Eukaryota</taxon>
        <taxon>Fungi</taxon>
        <taxon>Dikarya</taxon>
        <taxon>Ascomycota</taxon>
        <taxon>Pezizomycotina</taxon>
        <taxon>Dothideomycetes</taxon>
        <taxon>Pleosporomycetidae</taxon>
        <taxon>Pleosporales</taxon>
        <taxon>Pleosporales incertae sedis</taxon>
        <taxon>Lojkania</taxon>
    </lineage>
</organism>
<dbReference type="InterPro" id="IPR029006">
    <property type="entry name" value="ADF-H/Gelsolin-like_dom_sf"/>
</dbReference>
<reference evidence="4" key="1">
    <citation type="journal article" date="2020" name="Stud. Mycol.">
        <title>101 Dothideomycetes genomes: A test case for predicting lifestyles and emergence of pathogens.</title>
        <authorList>
            <person name="Haridas S."/>
            <person name="Albert R."/>
            <person name="Binder M."/>
            <person name="Bloem J."/>
            <person name="LaButti K."/>
            <person name="Salamov A."/>
            <person name="Andreopoulos B."/>
            <person name="Baker S."/>
            <person name="Barry K."/>
            <person name="Bills G."/>
            <person name="Bluhm B."/>
            <person name="Cannon C."/>
            <person name="Castanera R."/>
            <person name="Culley D."/>
            <person name="Daum C."/>
            <person name="Ezra D."/>
            <person name="Gonzalez J."/>
            <person name="Henrissat B."/>
            <person name="Kuo A."/>
            <person name="Liang C."/>
            <person name="Lipzen A."/>
            <person name="Lutzoni F."/>
            <person name="Magnuson J."/>
            <person name="Mondo S."/>
            <person name="Nolan M."/>
            <person name="Ohm R."/>
            <person name="Pangilinan J."/>
            <person name="Park H.-J."/>
            <person name="Ramirez L."/>
            <person name="Alfaro M."/>
            <person name="Sun H."/>
            <person name="Tritt A."/>
            <person name="Yoshinaga Y."/>
            <person name="Zwiers L.-H."/>
            <person name="Turgeon B."/>
            <person name="Goodwin S."/>
            <person name="Spatafora J."/>
            <person name="Crous P."/>
            <person name="Grigoriev I."/>
        </authorList>
    </citation>
    <scope>NUCLEOTIDE SEQUENCE [LARGE SCALE GENOMIC DNA]</scope>
    <source>
        <strain evidence="4">CBS 304.66</strain>
    </source>
</reference>
<proteinExistence type="predicted"/>
<feature type="compositionally biased region" description="Pro residues" evidence="1">
    <location>
        <begin position="467"/>
        <end position="478"/>
    </location>
</feature>
<feature type="region of interest" description="Disordered" evidence="1">
    <location>
        <begin position="402"/>
        <end position="802"/>
    </location>
</feature>
<feature type="compositionally biased region" description="Low complexity" evidence="1">
    <location>
        <begin position="1087"/>
        <end position="1103"/>
    </location>
</feature>
<sequence length="1294" mass="141430">MPQVSPVCDVSKERIHVLLLQEVRRRRHDARKLNGLDRCTRQSDVRWPLLDRVYGSGTLRQTAERQHRGQEQESKRTGEQGRARNLTRDGAGQTAPWLEFFSLVQGAKASDGCSTTALVAMSLNGLDDAKVAEAYQGALAEAGGWFLLKYASRDAIEIFTRGTGGAAEARGAVAQYEEKSPLYGFLLYRRRKVIIKYVPDGTSRLLQARVAVHFTAVTEKFTPHDTTISITSADELSDAALISACSLHTAAPSSCSSSGSSRRHKLDEITEDAEEGQGTTDDAAAGVRPLTSASSIPTIVEPTAVDSQTQTASQEVPTPAELPESSSSLNTMTPAEESKQLPSQQHAEESKEEKSKFDASDYRASLKDYDALFENGPDPRMSSQTARPTYSEMYDAFYAQYSKPKVKLGPRPRPSVDTTRPHTSGNGAQSTSRPKSSLPAGLRVANRKTMEPKRPKSRDTSVVPSIAFPPPPPIPSVPDLPLGSPTHPPKSPASVKSMPIPSYNLSQKAPSVTPEKQRLMKALQLRKKQMKARKEKITKEVEAAADETTTSAEDLAKGDEPSAVENSFDQPATEEVRSVARRDNEAAVEQHKNDELASSNNASARGGIKPSNSQQDTGVEIMASQTETDDQQSAASASSPTSAQTQGSSCAPSTRPSSIWEDDSHTAEQILKPQDAESQHSEKPPESSPKEDEEESIESSPTVVPEIDSPPPAPHVVVSSQEPDTEAKTSTSDGQFSRRNKRESMVFMSAPKLDDAQPHKSKRQSTIFLPVNENIQEDDASSRRAKRESMVLSASKELGHGEVKEKRRAMFDAVNVHLSAENSEAEYLSDDSFMEELQSAKLEEAKPVSVSKSPIAAVFPRKSSISEVTIPERSSSQQFVPGRLSPDRTPGRKSPGSWLPHTNSDTVVVAKKINVSSGISQRIKALAEKSNRDSTGSVSPLATPDASSSIVAQRKSSFFSTSPGGNSPNGHSIKRLSRASFASLSNTTTPDRNFVLQPTPTERTAYNVQSSPKKPESVQVTARIVRDARTQKPTLTMPNENTPLELHQSPITIDHTKSTQPTPISRSPTKMEPTSPRPPSSSHSKDQSSSVLPRSSSESSWRSFGRRLSESRPAPRSHSAHSFESTDEKKKEEKDKKDSKTSKFFKRMSSISSISRKSSSISSMVPEEEHQSTSLPSLREPPPGVQVGDLNVQFPDTLLWKRRWVEIDSTGNLVLSLSRANEQSKGITRRFHLSEFHMPYAPDQDRQELPNSVVLDFIDGRTLQCACETHMAQAQVLQILREAHDAWLAYGQLS</sequence>
<feature type="compositionally biased region" description="Polar residues" evidence="1">
    <location>
        <begin position="728"/>
        <end position="737"/>
    </location>
</feature>
<evidence type="ECO:0000313" key="4">
    <source>
        <dbReference type="Proteomes" id="UP000800093"/>
    </source>
</evidence>
<protein>
    <recommendedName>
        <fullName evidence="2">ADF-H domain-containing protein</fullName>
    </recommendedName>
</protein>
<dbReference type="Gene3D" id="3.40.20.10">
    <property type="entry name" value="Severin"/>
    <property type="match status" value="1"/>
</dbReference>
<feature type="compositionally biased region" description="Polar residues" evidence="1">
    <location>
        <begin position="864"/>
        <end position="879"/>
    </location>
</feature>
<feature type="compositionally biased region" description="Polar residues" evidence="1">
    <location>
        <begin position="416"/>
        <end position="435"/>
    </location>
</feature>
<feature type="compositionally biased region" description="Low complexity" evidence="1">
    <location>
        <begin position="631"/>
        <end position="649"/>
    </location>
</feature>
<feature type="compositionally biased region" description="Basic and acidic residues" evidence="1">
    <location>
        <begin position="674"/>
        <end position="690"/>
    </location>
</feature>
<dbReference type="OrthoDB" id="74412at2759"/>
<feature type="region of interest" description="Disordered" evidence="1">
    <location>
        <begin position="60"/>
        <end position="88"/>
    </location>
</feature>
<evidence type="ECO:0000259" key="2">
    <source>
        <dbReference type="Pfam" id="PF00241"/>
    </source>
</evidence>
<feature type="compositionally biased region" description="Polar residues" evidence="1">
    <location>
        <begin position="980"/>
        <end position="1012"/>
    </location>
</feature>
<feature type="region of interest" description="Disordered" evidence="1">
    <location>
        <begin position="250"/>
        <end position="362"/>
    </location>
</feature>
<feature type="compositionally biased region" description="Basic and acidic residues" evidence="1">
    <location>
        <begin position="1124"/>
        <end position="1141"/>
    </location>
</feature>
<dbReference type="InterPro" id="IPR002108">
    <property type="entry name" value="ADF-H"/>
</dbReference>
<dbReference type="SUPFAM" id="SSF55753">
    <property type="entry name" value="Actin depolymerizing proteins"/>
    <property type="match status" value="1"/>
</dbReference>
<feature type="compositionally biased region" description="Polar residues" evidence="1">
    <location>
        <begin position="1058"/>
        <end position="1068"/>
    </location>
</feature>
<feature type="compositionally biased region" description="Basic and acidic residues" evidence="1">
    <location>
        <begin position="574"/>
        <end position="595"/>
    </location>
</feature>
<feature type="compositionally biased region" description="Basic residues" evidence="1">
    <location>
        <begin position="524"/>
        <end position="534"/>
    </location>
</feature>
<keyword evidence="4" id="KW-1185">Reference proteome</keyword>
<feature type="compositionally biased region" description="Basic and acidic residues" evidence="1">
    <location>
        <begin position="62"/>
        <end position="82"/>
    </location>
</feature>
<comment type="caution">
    <text evidence="3">The sequence shown here is derived from an EMBL/GenBank/DDBJ whole genome shotgun (WGS) entry which is preliminary data.</text>
</comment>
<feature type="compositionally biased region" description="Polar residues" evidence="1">
    <location>
        <begin position="933"/>
        <end position="970"/>
    </location>
</feature>
<feature type="region of interest" description="Disordered" evidence="1">
    <location>
        <begin position="926"/>
        <end position="1184"/>
    </location>
</feature>
<evidence type="ECO:0000313" key="3">
    <source>
        <dbReference type="EMBL" id="KAF2264795.1"/>
    </source>
</evidence>
<feature type="compositionally biased region" description="Basic and acidic residues" evidence="1">
    <location>
        <begin position="448"/>
        <end position="459"/>
    </location>
</feature>
<feature type="compositionally biased region" description="Polar residues" evidence="1">
    <location>
        <begin position="1031"/>
        <end position="1042"/>
    </location>
</feature>
<feature type="region of interest" description="Disordered" evidence="1">
    <location>
        <begin position="368"/>
        <end position="387"/>
    </location>
</feature>